<dbReference type="STRING" id="1075417.SAMN05421823_108177"/>
<evidence type="ECO:0000259" key="6">
    <source>
        <dbReference type="Pfam" id="PF00155"/>
    </source>
</evidence>
<dbReference type="EMBL" id="FNFO01000008">
    <property type="protein sequence ID" value="SDL81395.1"/>
    <property type="molecule type" value="Genomic_DNA"/>
</dbReference>
<dbReference type="InterPro" id="IPR016181">
    <property type="entry name" value="Acyl_CoA_acyltransferase"/>
</dbReference>
<protein>
    <submittedName>
        <fullName evidence="7">7-keto-8-aminopelargonate synthetase</fullName>
    </submittedName>
</protein>
<keyword evidence="5" id="KW-0175">Coiled coil</keyword>
<feature type="coiled-coil region" evidence="5">
    <location>
        <begin position="549"/>
        <end position="583"/>
    </location>
</feature>
<evidence type="ECO:0000256" key="1">
    <source>
        <dbReference type="ARBA" id="ARBA00001933"/>
    </source>
</evidence>
<proteinExistence type="predicted"/>
<evidence type="ECO:0000256" key="3">
    <source>
        <dbReference type="ARBA" id="ARBA00022679"/>
    </source>
</evidence>
<organism evidence="7 8">
    <name type="scientific">Catalinimonas alkaloidigena</name>
    <dbReference type="NCBI Taxonomy" id="1075417"/>
    <lineage>
        <taxon>Bacteria</taxon>
        <taxon>Pseudomonadati</taxon>
        <taxon>Bacteroidota</taxon>
        <taxon>Cytophagia</taxon>
        <taxon>Cytophagales</taxon>
        <taxon>Catalimonadaceae</taxon>
        <taxon>Catalinimonas</taxon>
    </lineage>
</organism>
<dbReference type="InterPro" id="IPR015422">
    <property type="entry name" value="PyrdxlP-dep_Trfase_small"/>
</dbReference>
<comment type="pathway">
    <text evidence="2">Lipid metabolism.</text>
</comment>
<evidence type="ECO:0000256" key="2">
    <source>
        <dbReference type="ARBA" id="ARBA00005189"/>
    </source>
</evidence>
<dbReference type="GO" id="GO:0016740">
    <property type="term" value="F:transferase activity"/>
    <property type="evidence" value="ECO:0007669"/>
    <property type="project" value="UniProtKB-KW"/>
</dbReference>
<reference evidence="7 8" key="1">
    <citation type="submission" date="2016-10" db="EMBL/GenBank/DDBJ databases">
        <authorList>
            <person name="de Groot N.N."/>
        </authorList>
    </citation>
    <scope>NUCLEOTIDE SEQUENCE [LARGE SCALE GENOMIC DNA]</scope>
    <source>
        <strain evidence="7 8">DSM 25186</strain>
    </source>
</reference>
<name>A0A1G9N6C8_9BACT</name>
<dbReference type="Proteomes" id="UP000198510">
    <property type="component" value="Unassembled WGS sequence"/>
</dbReference>
<evidence type="ECO:0000256" key="4">
    <source>
        <dbReference type="ARBA" id="ARBA00022898"/>
    </source>
</evidence>
<sequence length="801" mass="91296">MLDTIGSIILNAKKEKLLHLYAEGEYFDGRHIQVQGKHLFHFGTTGYLGLEQDQRLKDAAIDAIQRYGTQFPLSKTYISFPIYKELEESLRQIYQRPIVVTKNSTLAHIGVIPTIVRDEDALILDQQVHASVQNASQLLKPRGIPVQLVKHSDIGMLEDTIKSLRDKHQKIWYAADGVYSMYGDVVPLHELLPLMEKYPQLHLYIDDVHGMSWAGRNGAGYVMSQLGELRERIILVGTLSKSFGASGSVVAFGDEDLYEAFRIFGGPQTFSAQLEPSSVAAALASAKIHLSDEIYELQRDLAEKVAYCNELIRATDLPLIQENVCPVHFIGGALPAVSYNFARRLMDDGFYINVATFPAVPVKNTGIRFTISRHNQKEDIRQLVEAMTHHYPIALQEEGYSMNQVRKAFRLAPLKAASATPQTPAPTLRVQLASSINEIEPAEWNALLGERGAFDWNALAFYEQAFSKQPNPHHNWKFIYLLIRDNTQKVVLATFFTVAWWKDDMLAPAAVSEQVEKIRAENPDYLVSQVLSMGSLITDGEHLYLDKRHPQYKEALKTMNQEIEQLRQQYNCSTVALRDLDAEDEELNTVLHAQGYLQVDMPEGTVVESLDWQDQEDYLQRLSTKSRSHVKKDVLKYKKYYKIEVKSQLTDEELTSAYDLYKNVSAHNYALNNVEFPLSLFQDMNQSPHWEAITFRLKGEHTLEGRDMLIGVSFSYKTSEGYCGVLLGMDYRYSKEYKVYKQILFENIMRAQALGKKRIYLGLTSAQEKRKYGATLKPRLAYLQTQDNYKLELIESLATVQ</sequence>
<accession>A0A1G9N6C8</accession>
<dbReference type="PANTHER" id="PTHR13693">
    <property type="entry name" value="CLASS II AMINOTRANSFERASE/8-AMINO-7-OXONONANOATE SYNTHASE"/>
    <property type="match status" value="1"/>
</dbReference>
<dbReference type="InterPro" id="IPR050087">
    <property type="entry name" value="AON_synthase_class-II"/>
</dbReference>
<dbReference type="PROSITE" id="PS00599">
    <property type="entry name" value="AA_TRANSFER_CLASS_2"/>
    <property type="match status" value="1"/>
</dbReference>
<keyword evidence="3" id="KW-0808">Transferase</keyword>
<dbReference type="SUPFAM" id="SSF53383">
    <property type="entry name" value="PLP-dependent transferases"/>
    <property type="match status" value="1"/>
</dbReference>
<keyword evidence="8" id="KW-1185">Reference proteome</keyword>
<evidence type="ECO:0000256" key="5">
    <source>
        <dbReference type="SAM" id="Coils"/>
    </source>
</evidence>
<evidence type="ECO:0000313" key="7">
    <source>
        <dbReference type="EMBL" id="SDL81395.1"/>
    </source>
</evidence>
<gene>
    <name evidence="7" type="ORF">SAMN05421823_108177</name>
</gene>
<dbReference type="Pfam" id="PF00155">
    <property type="entry name" value="Aminotran_1_2"/>
    <property type="match status" value="1"/>
</dbReference>
<dbReference type="Gene3D" id="3.90.1150.10">
    <property type="entry name" value="Aspartate Aminotransferase, domain 1"/>
    <property type="match status" value="1"/>
</dbReference>
<evidence type="ECO:0000313" key="8">
    <source>
        <dbReference type="Proteomes" id="UP000198510"/>
    </source>
</evidence>
<feature type="domain" description="Aminotransferase class I/classII large" evidence="6">
    <location>
        <begin position="41"/>
        <end position="386"/>
    </location>
</feature>
<dbReference type="SUPFAM" id="SSF55729">
    <property type="entry name" value="Acyl-CoA N-acyltransferases (Nat)"/>
    <property type="match status" value="1"/>
</dbReference>
<dbReference type="InterPro" id="IPR004839">
    <property type="entry name" value="Aminotransferase_I/II_large"/>
</dbReference>
<dbReference type="AlphaFoldDB" id="A0A1G9N6C8"/>
<dbReference type="InterPro" id="IPR015421">
    <property type="entry name" value="PyrdxlP-dep_Trfase_major"/>
</dbReference>
<dbReference type="PANTHER" id="PTHR13693:SF3">
    <property type="entry name" value="LD36009P"/>
    <property type="match status" value="1"/>
</dbReference>
<keyword evidence="4" id="KW-0663">Pyridoxal phosphate</keyword>
<dbReference type="GO" id="GO:0030170">
    <property type="term" value="F:pyridoxal phosphate binding"/>
    <property type="evidence" value="ECO:0007669"/>
    <property type="project" value="InterPro"/>
</dbReference>
<dbReference type="InterPro" id="IPR015424">
    <property type="entry name" value="PyrdxlP-dep_Trfase"/>
</dbReference>
<dbReference type="Gene3D" id="3.40.640.10">
    <property type="entry name" value="Type I PLP-dependent aspartate aminotransferase-like (Major domain)"/>
    <property type="match status" value="1"/>
</dbReference>
<comment type="cofactor">
    <cofactor evidence="1">
        <name>pyridoxal 5'-phosphate</name>
        <dbReference type="ChEBI" id="CHEBI:597326"/>
    </cofactor>
</comment>
<dbReference type="InterPro" id="IPR001917">
    <property type="entry name" value="Aminotrans_II_pyridoxalP_BS"/>
</dbReference>